<dbReference type="GO" id="GO:0005739">
    <property type="term" value="C:mitochondrion"/>
    <property type="evidence" value="ECO:0007669"/>
    <property type="project" value="UniProtKB-SubCell"/>
</dbReference>
<keyword evidence="3" id="KW-0444">Lipid biosynthesis</keyword>
<dbReference type="InterPro" id="IPR013154">
    <property type="entry name" value="ADH-like_N"/>
</dbReference>
<reference evidence="16" key="3">
    <citation type="submission" date="2019-06" db="EMBL/GenBank/DDBJ databases">
        <authorList>
            <person name="Poynton C."/>
            <person name="Hasenbein S."/>
            <person name="Benoit J.B."/>
            <person name="Sepulveda M.S."/>
            <person name="Poelchau M.F."/>
            <person name="Murali S.C."/>
            <person name="Chen S."/>
            <person name="Glastad K.M."/>
            <person name="Werren J.H."/>
            <person name="Vineis J.H."/>
            <person name="Bowen J.L."/>
            <person name="Friedrich M."/>
            <person name="Jones J."/>
            <person name="Robertson H.M."/>
            <person name="Feyereisen R."/>
            <person name="Mechler-Hickson A."/>
            <person name="Mathers N."/>
            <person name="Lee C.E."/>
            <person name="Colbourne J.K."/>
            <person name="Biales A."/>
            <person name="Johnston J.S."/>
            <person name="Wellborn G.A."/>
            <person name="Rosendale A.J."/>
            <person name="Cridge A.G."/>
            <person name="Munoz-Torres M.C."/>
            <person name="Bain P.A."/>
            <person name="Manny A.R."/>
            <person name="Major K.M."/>
            <person name="Lambert F.N."/>
            <person name="Vulpe C.D."/>
            <person name="Tuck P."/>
            <person name="Blalock B.J."/>
            <person name="Lin Y.-Y."/>
            <person name="Smith M.E."/>
            <person name="Ochoa-Acuna H."/>
            <person name="Chen M.-J.M."/>
            <person name="Childers C.P."/>
            <person name="Qu J."/>
            <person name="Dugan S."/>
            <person name="Lee S.L."/>
            <person name="Chao H."/>
            <person name="Dinh H."/>
            <person name="Han Y."/>
            <person name="Doddapaneni H."/>
            <person name="Worley K.C."/>
            <person name="Muzny D.M."/>
            <person name="Gibbs R.A."/>
            <person name="Richards S."/>
        </authorList>
    </citation>
    <scope>NUCLEOTIDE SEQUENCE</scope>
    <source>
        <strain evidence="16">HAZT.00-mixed</strain>
        <tissue evidence="16">Whole organism</tissue>
    </source>
</reference>
<evidence type="ECO:0000256" key="6">
    <source>
        <dbReference type="ARBA" id="ARBA00022946"/>
    </source>
</evidence>
<dbReference type="EC" id="1.3.1.104" evidence="11"/>
<evidence type="ECO:0000256" key="5">
    <source>
        <dbReference type="ARBA" id="ARBA00022857"/>
    </source>
</evidence>
<dbReference type="GO" id="GO:0141148">
    <property type="term" value="F:enoyl-[acyl-carrier-protein] reductase (NADPH) activity"/>
    <property type="evidence" value="ECO:0007669"/>
    <property type="project" value="UniProtKB-EC"/>
</dbReference>
<protein>
    <recommendedName>
        <fullName evidence="12">Enoyl-[acyl-carrier-protein] reductase, mitochondrial</fullName>
        <ecNumber evidence="11">1.3.1.104</ecNumber>
    </recommendedName>
    <alternativeName>
        <fullName evidence="13">2-enoyl thioester reductase</fullName>
    </alternativeName>
</protein>
<evidence type="ECO:0000313" key="16">
    <source>
        <dbReference type="EMBL" id="KAA0195041.1"/>
    </source>
</evidence>
<dbReference type="OrthoDB" id="7482721at2759"/>
<proteinExistence type="inferred from homology"/>
<dbReference type="InterPro" id="IPR013149">
    <property type="entry name" value="ADH-like_C"/>
</dbReference>
<dbReference type="AlphaFoldDB" id="A0A6A0H0K0"/>
<evidence type="ECO:0000256" key="3">
    <source>
        <dbReference type="ARBA" id="ARBA00022516"/>
    </source>
</evidence>
<reference evidence="16" key="1">
    <citation type="submission" date="2014-08" db="EMBL/GenBank/DDBJ databases">
        <authorList>
            <person name="Murali S."/>
            <person name="Richards S."/>
            <person name="Bandaranaike D."/>
            <person name="Bellair M."/>
            <person name="Blankenburg K."/>
            <person name="Chao H."/>
            <person name="Dinh H."/>
            <person name="Doddapaneni H."/>
            <person name="Dugan-Rocha S."/>
            <person name="Elkadiri S."/>
            <person name="Gnanaolivu R."/>
            <person name="Hughes D."/>
            <person name="Lee S."/>
            <person name="Li M."/>
            <person name="Ming W."/>
            <person name="Munidasa M."/>
            <person name="Muniz J."/>
            <person name="Nguyen L."/>
            <person name="Osuji N."/>
            <person name="Pu L.-L."/>
            <person name="Puazo M."/>
            <person name="Skinner E."/>
            <person name="Qu C."/>
            <person name="Quiroz J."/>
            <person name="Raj R."/>
            <person name="Weissenberger G."/>
            <person name="Xin Y."/>
            <person name="Zou X."/>
            <person name="Han Y."/>
            <person name="Worley K."/>
            <person name="Muzny D."/>
            <person name="Gibbs R."/>
        </authorList>
    </citation>
    <scope>NUCLEOTIDE SEQUENCE</scope>
    <source>
        <strain evidence="16">HAZT.00-mixed</strain>
        <tissue evidence="16">Whole organism</tissue>
    </source>
</reference>
<organism evidence="16">
    <name type="scientific">Hyalella azteca</name>
    <name type="common">Amphipod</name>
    <dbReference type="NCBI Taxonomy" id="294128"/>
    <lineage>
        <taxon>Eukaryota</taxon>
        <taxon>Metazoa</taxon>
        <taxon>Ecdysozoa</taxon>
        <taxon>Arthropoda</taxon>
        <taxon>Crustacea</taxon>
        <taxon>Multicrustacea</taxon>
        <taxon>Malacostraca</taxon>
        <taxon>Eumalacostraca</taxon>
        <taxon>Peracarida</taxon>
        <taxon>Amphipoda</taxon>
        <taxon>Senticaudata</taxon>
        <taxon>Talitrida</taxon>
        <taxon>Talitroidea</taxon>
        <taxon>Hyalellidae</taxon>
        <taxon>Hyalella</taxon>
    </lineage>
</organism>
<evidence type="ECO:0000256" key="11">
    <source>
        <dbReference type="ARBA" id="ARBA00038963"/>
    </source>
</evidence>
<evidence type="ECO:0000313" key="17">
    <source>
        <dbReference type="Proteomes" id="UP000694843"/>
    </source>
</evidence>
<evidence type="ECO:0000256" key="12">
    <source>
        <dbReference type="ARBA" id="ARBA00041058"/>
    </source>
</evidence>
<evidence type="ECO:0000256" key="9">
    <source>
        <dbReference type="ARBA" id="ARBA00023128"/>
    </source>
</evidence>
<dbReference type="GO" id="GO:0006633">
    <property type="term" value="P:fatty acid biosynthetic process"/>
    <property type="evidence" value="ECO:0007669"/>
    <property type="project" value="UniProtKB-KW"/>
</dbReference>
<dbReference type="KEGG" id="hazt:108668091"/>
<dbReference type="Gene3D" id="3.90.180.10">
    <property type="entry name" value="Medium-chain alcohol dehydrogenases, catalytic domain"/>
    <property type="match status" value="1"/>
</dbReference>
<comment type="similarity">
    <text evidence="2">Belongs to the zinc-containing alcohol dehydrogenase family. Quinone oxidoreductase subfamily.</text>
</comment>
<dbReference type="InterPro" id="IPR036291">
    <property type="entry name" value="NAD(P)-bd_dom_sf"/>
</dbReference>
<dbReference type="PANTHER" id="PTHR43981:SF2">
    <property type="entry name" value="ENOYL-[ACYL-CARRIER-PROTEIN] REDUCTASE, MITOCHONDRIAL"/>
    <property type="match status" value="1"/>
</dbReference>
<keyword evidence="4" id="KW-0276">Fatty acid metabolism</keyword>
<dbReference type="InterPro" id="IPR051034">
    <property type="entry name" value="Mito_Enoyl-ACP_Reductase"/>
</dbReference>
<evidence type="ECO:0000256" key="10">
    <source>
        <dbReference type="ARBA" id="ARBA00023160"/>
    </source>
</evidence>
<evidence type="ECO:0000256" key="8">
    <source>
        <dbReference type="ARBA" id="ARBA00023098"/>
    </source>
</evidence>
<keyword evidence="6" id="KW-0809">Transit peptide</keyword>
<feature type="domain" description="Enoyl reductase (ER)" evidence="15">
    <location>
        <begin position="62"/>
        <end position="383"/>
    </location>
</feature>
<sequence>MFAKNFSSLKSSITSFDLKFTSLFNQRQVDKLQKCHEQSCCNFSLSQRHLQTSEELIMEEYGEPQLVVKKRSVELPSLKPGEILVRVLASPINPSDINTIQGMYAVKPDLPCILGNEAVAEVIQVESPSGSLEVGNWVIPSYNAWGTWRSHAIAESSDFIKLPSGMDRAAAATLAVNPTTAYRMLRDFVDLKPGDTIIQNAANSAVGRNVIQLCSHYGYKSINVVRDRPTIAELKKELTDLGADVVVTERELRTDRKIRQMDKPALALNCVSGKSATELLRHVQDGGVLVTYGGMARQPVTVPVGSLIFNDVRLRGYWQTRWNLNPDNQSARQEMLNDLCELFKQGKLTPPPYKFVHFSDYQTALKDAMPAEGQVGAKQILVFD</sequence>
<evidence type="ECO:0000256" key="7">
    <source>
        <dbReference type="ARBA" id="ARBA00023002"/>
    </source>
</evidence>
<dbReference type="Pfam" id="PF00107">
    <property type="entry name" value="ADH_zinc_N"/>
    <property type="match status" value="1"/>
</dbReference>
<keyword evidence="8" id="KW-0443">Lipid metabolism</keyword>
<dbReference type="Gene3D" id="3.40.50.720">
    <property type="entry name" value="NAD(P)-binding Rossmann-like Domain"/>
    <property type="match status" value="1"/>
</dbReference>
<dbReference type="Pfam" id="PF08240">
    <property type="entry name" value="ADH_N"/>
    <property type="match status" value="1"/>
</dbReference>
<dbReference type="FunFam" id="3.40.50.720:FF:000112">
    <property type="entry name" value="Enoyl-[acyl-carrier-protein] reductase 1, mitochondrial"/>
    <property type="match status" value="1"/>
</dbReference>
<evidence type="ECO:0000313" key="18">
    <source>
        <dbReference type="RefSeq" id="XP_018010725.1"/>
    </source>
</evidence>
<dbReference type="GeneID" id="108668091"/>
<dbReference type="SMART" id="SM00829">
    <property type="entry name" value="PKS_ER"/>
    <property type="match status" value="1"/>
</dbReference>
<dbReference type="SUPFAM" id="SSF51735">
    <property type="entry name" value="NAD(P)-binding Rossmann-fold domains"/>
    <property type="match status" value="1"/>
</dbReference>
<dbReference type="EMBL" id="JQDR03009897">
    <property type="protein sequence ID" value="KAA0195041.1"/>
    <property type="molecule type" value="Genomic_DNA"/>
</dbReference>
<dbReference type="Proteomes" id="UP000711488">
    <property type="component" value="Unassembled WGS sequence"/>
</dbReference>
<dbReference type="InterPro" id="IPR011032">
    <property type="entry name" value="GroES-like_sf"/>
</dbReference>
<name>A0A6A0H0K0_HYAAZ</name>
<dbReference type="OMA" id="YGYTQSK"/>
<evidence type="ECO:0000256" key="2">
    <source>
        <dbReference type="ARBA" id="ARBA00010371"/>
    </source>
</evidence>
<keyword evidence="5" id="KW-0521">NADP</keyword>
<dbReference type="CDD" id="cd08290">
    <property type="entry name" value="ETR"/>
    <property type="match status" value="1"/>
</dbReference>
<evidence type="ECO:0000256" key="14">
    <source>
        <dbReference type="ARBA" id="ARBA00048843"/>
    </source>
</evidence>
<dbReference type="PANTHER" id="PTHR43981">
    <property type="entry name" value="ENOYL-[ACYL-CARRIER-PROTEIN] REDUCTASE, MITOCHONDRIAL"/>
    <property type="match status" value="1"/>
</dbReference>
<reference evidence="18" key="4">
    <citation type="submission" date="2025-04" db="UniProtKB">
        <authorList>
            <consortium name="RefSeq"/>
        </authorList>
    </citation>
    <scope>IDENTIFICATION</scope>
    <source>
        <tissue evidence="18">Whole organism</tissue>
    </source>
</reference>
<evidence type="ECO:0000256" key="1">
    <source>
        <dbReference type="ARBA" id="ARBA00004173"/>
    </source>
</evidence>
<comment type="catalytic activity">
    <reaction evidence="14">
        <text>a 2,3-saturated acyl-[ACP] + NADP(+) = a (2E)-enoyl-[ACP] + NADPH + H(+)</text>
        <dbReference type="Rhea" id="RHEA:22564"/>
        <dbReference type="Rhea" id="RHEA-COMP:9925"/>
        <dbReference type="Rhea" id="RHEA-COMP:9926"/>
        <dbReference type="ChEBI" id="CHEBI:15378"/>
        <dbReference type="ChEBI" id="CHEBI:57783"/>
        <dbReference type="ChEBI" id="CHEBI:58349"/>
        <dbReference type="ChEBI" id="CHEBI:78784"/>
        <dbReference type="ChEBI" id="CHEBI:78785"/>
        <dbReference type="EC" id="1.3.1.104"/>
    </reaction>
</comment>
<dbReference type="SUPFAM" id="SSF50129">
    <property type="entry name" value="GroES-like"/>
    <property type="match status" value="1"/>
</dbReference>
<reference evidence="16" key="2">
    <citation type="journal article" date="2018" name="Environ. Sci. Technol.">
        <title>The Toxicogenome of Hyalella azteca: A Model for Sediment Ecotoxicology and Evolutionary Toxicology.</title>
        <authorList>
            <person name="Poynton H.C."/>
            <person name="Hasenbein S."/>
            <person name="Benoit J.B."/>
            <person name="Sepulveda M.S."/>
            <person name="Poelchau M.F."/>
            <person name="Hughes D.S.T."/>
            <person name="Murali S.C."/>
            <person name="Chen S."/>
            <person name="Glastad K.M."/>
            <person name="Goodisman M.A.D."/>
            <person name="Werren J.H."/>
            <person name="Vineis J.H."/>
            <person name="Bowen J.L."/>
            <person name="Friedrich M."/>
            <person name="Jones J."/>
            <person name="Robertson H.M."/>
            <person name="Feyereisen R."/>
            <person name="Mechler-Hickson A."/>
            <person name="Mathers N."/>
            <person name="Lee C.E."/>
            <person name="Colbourne J.K."/>
            <person name="Biales A."/>
            <person name="Johnston J.S."/>
            <person name="Wellborn G.A."/>
            <person name="Rosendale A.J."/>
            <person name="Cridge A.G."/>
            <person name="Munoz-Torres M.C."/>
            <person name="Bain P.A."/>
            <person name="Manny A.R."/>
            <person name="Major K.M."/>
            <person name="Lambert F.N."/>
            <person name="Vulpe C.D."/>
            <person name="Tuck P."/>
            <person name="Blalock B.J."/>
            <person name="Lin Y.Y."/>
            <person name="Smith M.E."/>
            <person name="Ochoa-Acuna H."/>
            <person name="Chen M.M."/>
            <person name="Childers C.P."/>
            <person name="Qu J."/>
            <person name="Dugan S."/>
            <person name="Lee S.L."/>
            <person name="Chao H."/>
            <person name="Dinh H."/>
            <person name="Han Y."/>
            <person name="Doddapaneni H."/>
            <person name="Worley K.C."/>
            <person name="Muzny D.M."/>
            <person name="Gibbs R.A."/>
            <person name="Richards S."/>
        </authorList>
    </citation>
    <scope>NUCLEOTIDE SEQUENCE</scope>
    <source>
        <strain evidence="16">HAZT.00-mixed</strain>
        <tissue evidence="16">Whole organism</tissue>
    </source>
</reference>
<accession>A0A6A0H0K0</accession>
<keyword evidence="17" id="KW-1185">Reference proteome</keyword>
<keyword evidence="10" id="KW-0275">Fatty acid biosynthesis</keyword>
<keyword evidence="7" id="KW-0560">Oxidoreductase</keyword>
<evidence type="ECO:0000256" key="13">
    <source>
        <dbReference type="ARBA" id="ARBA00042123"/>
    </source>
</evidence>
<evidence type="ECO:0000256" key="4">
    <source>
        <dbReference type="ARBA" id="ARBA00022832"/>
    </source>
</evidence>
<dbReference type="RefSeq" id="XP_018010725.1">
    <property type="nucleotide sequence ID" value="XM_018155236.2"/>
</dbReference>
<dbReference type="Proteomes" id="UP000694843">
    <property type="component" value="Unplaced"/>
</dbReference>
<dbReference type="InterPro" id="IPR020843">
    <property type="entry name" value="ER"/>
</dbReference>
<keyword evidence="9" id="KW-0496">Mitochondrion</keyword>
<evidence type="ECO:0000259" key="15">
    <source>
        <dbReference type="SMART" id="SM00829"/>
    </source>
</evidence>
<comment type="subcellular location">
    <subcellularLocation>
        <location evidence="1">Mitochondrion</location>
    </subcellularLocation>
</comment>
<gene>
    <name evidence="18" type="primary">LOC108668091</name>
    <name evidence="16" type="ORF">HAZT_HAZT005076</name>
</gene>